<protein>
    <submittedName>
        <fullName evidence="4">VTT domain-containing protein</fullName>
    </submittedName>
</protein>
<evidence type="ECO:0000259" key="3">
    <source>
        <dbReference type="Pfam" id="PF09335"/>
    </source>
</evidence>
<keyword evidence="2" id="KW-1133">Transmembrane helix</keyword>
<dbReference type="SUPFAM" id="SSF48317">
    <property type="entry name" value="Acid phosphatase/Vanadium-dependent haloperoxidase"/>
    <property type="match status" value="1"/>
</dbReference>
<keyword evidence="2" id="KW-0472">Membrane</keyword>
<keyword evidence="2" id="KW-0812">Transmembrane</keyword>
<organism evidence="4 5">
    <name type="scientific">Ferviditalea candida</name>
    <dbReference type="NCBI Taxonomy" id="3108399"/>
    <lineage>
        <taxon>Bacteria</taxon>
        <taxon>Bacillati</taxon>
        <taxon>Bacillota</taxon>
        <taxon>Bacilli</taxon>
        <taxon>Bacillales</taxon>
        <taxon>Paenibacillaceae</taxon>
        <taxon>Ferviditalea</taxon>
    </lineage>
</organism>
<dbReference type="Proteomes" id="UP001310386">
    <property type="component" value="Unassembled WGS sequence"/>
</dbReference>
<dbReference type="PANTHER" id="PTHR42709:SF9">
    <property type="entry name" value="ALKALINE PHOSPHATASE LIKE PROTEIN"/>
    <property type="match status" value="1"/>
</dbReference>
<feature type="transmembrane region" description="Helical" evidence="2">
    <location>
        <begin position="338"/>
        <end position="362"/>
    </location>
</feature>
<accession>A0ABU5ZEI2</accession>
<feature type="transmembrane region" description="Helical" evidence="2">
    <location>
        <begin position="404"/>
        <end position="425"/>
    </location>
</feature>
<comment type="caution">
    <text evidence="4">The sequence shown here is derived from an EMBL/GenBank/DDBJ whole genome shotgun (WGS) entry which is preliminary data.</text>
</comment>
<evidence type="ECO:0000313" key="4">
    <source>
        <dbReference type="EMBL" id="MEB3100096.1"/>
    </source>
</evidence>
<feature type="transmembrane region" description="Helical" evidence="2">
    <location>
        <begin position="267"/>
        <end position="295"/>
    </location>
</feature>
<dbReference type="InterPro" id="IPR032816">
    <property type="entry name" value="VTT_dom"/>
</dbReference>
<feature type="transmembrane region" description="Helical" evidence="2">
    <location>
        <begin position="302"/>
        <end position="318"/>
    </location>
</feature>
<sequence length="428" mass="49133">MLNLIMNWIDQHGYTVLFFVPMLELLFLPVSAEVVMGYGGVLVYQEKLNWLASILIAGVGSSIGMTLAYWIGYKLGTPFFEKYGSRIHMGPERLEKMSQWFQKSGYKVIMINYFITGVRHLTGYFSGITGISFRVYMLYAYSGALIWASVFVSLGKLFGPQWEKYHNSIKRYLLIGTIFIALLFILFYLYKKYKLPLMDWTVKALKRGERILHSARKVEMLVVVWFLVLVSLFALMVGLIQDLLANEFTQFDDVSAFLVHALFDDKWSIWMSFFALLSSWKLLGSIAVLTFLWILIKGKDRMLESVFLIIVILGGELWEEGLRRLFQRVGPAPANLNVPYTFPGEPTFMMLIVFGFAAFLLIRHHGSKWIRYLSPLLTIILSILGGLSLIYFGKLYPSDAAAGYVFGGFWLYLNIVTMEIFRLFAKKA</sequence>
<feature type="transmembrane region" description="Helical" evidence="2">
    <location>
        <begin position="12"/>
        <end position="30"/>
    </location>
</feature>
<feature type="transmembrane region" description="Helical" evidence="2">
    <location>
        <begin position="171"/>
        <end position="190"/>
    </location>
</feature>
<reference evidence="4" key="1">
    <citation type="submission" date="2023-12" db="EMBL/GenBank/DDBJ databases">
        <title>Fervidustalea candida gen. nov., sp. nov., a novel member of the family Paenibacillaceae isolated from a geothermal area.</title>
        <authorList>
            <person name="Li W.-J."/>
            <person name="Jiao J.-Y."/>
            <person name="Chen Y."/>
        </authorList>
    </citation>
    <scope>NUCLEOTIDE SEQUENCE</scope>
    <source>
        <strain evidence="4">SYSU GA230002</strain>
    </source>
</reference>
<keyword evidence="5" id="KW-1185">Reference proteome</keyword>
<dbReference type="PANTHER" id="PTHR42709">
    <property type="entry name" value="ALKALINE PHOSPHATASE LIKE PROTEIN"/>
    <property type="match status" value="1"/>
</dbReference>
<feature type="transmembrane region" description="Helical" evidence="2">
    <location>
        <begin position="220"/>
        <end position="240"/>
    </location>
</feature>
<dbReference type="EMBL" id="JAYJLD010000001">
    <property type="protein sequence ID" value="MEB3100096.1"/>
    <property type="molecule type" value="Genomic_DNA"/>
</dbReference>
<dbReference type="RefSeq" id="WP_371752211.1">
    <property type="nucleotide sequence ID" value="NZ_JAYJLD010000001.1"/>
</dbReference>
<dbReference type="Pfam" id="PF09335">
    <property type="entry name" value="VTT_dom"/>
    <property type="match status" value="1"/>
</dbReference>
<evidence type="ECO:0000256" key="2">
    <source>
        <dbReference type="SAM" id="Phobius"/>
    </source>
</evidence>
<feature type="transmembrane region" description="Helical" evidence="2">
    <location>
        <begin position="138"/>
        <end position="159"/>
    </location>
</feature>
<feature type="transmembrane region" description="Helical" evidence="2">
    <location>
        <begin position="369"/>
        <end position="392"/>
    </location>
</feature>
<dbReference type="InterPro" id="IPR051311">
    <property type="entry name" value="DedA_domain"/>
</dbReference>
<feature type="transmembrane region" description="Helical" evidence="2">
    <location>
        <begin position="50"/>
        <end position="72"/>
    </location>
</feature>
<gene>
    <name evidence="4" type="ORF">VF724_00240</name>
</gene>
<name>A0ABU5ZEI2_9BACL</name>
<evidence type="ECO:0000313" key="5">
    <source>
        <dbReference type="Proteomes" id="UP001310386"/>
    </source>
</evidence>
<feature type="domain" description="VTT" evidence="3">
    <location>
        <begin position="33"/>
        <end position="156"/>
    </location>
</feature>
<dbReference type="InterPro" id="IPR036938">
    <property type="entry name" value="PAP2/HPO_sf"/>
</dbReference>
<comment type="similarity">
    <text evidence="1">Belongs to the DedA family.</text>
</comment>
<evidence type="ECO:0000256" key="1">
    <source>
        <dbReference type="ARBA" id="ARBA00010792"/>
    </source>
</evidence>
<proteinExistence type="inferred from homology"/>